<comment type="caution">
    <text evidence="2">The sequence shown here is derived from an EMBL/GenBank/DDBJ whole genome shotgun (WGS) entry which is preliminary data.</text>
</comment>
<dbReference type="Proteomes" id="UP000198323">
    <property type="component" value="Unassembled WGS sequence"/>
</dbReference>
<reference evidence="2 3" key="1">
    <citation type="submission" date="2016-07" db="EMBL/GenBank/DDBJ databases">
        <title>Disparate Historic Effective Population Sizes Predicted by Modern Levels of Genome Diversity for the Scaled Quail (Callipepla squamata) and the Northern Bobwhite (Colinus virginianus): Inferences from First and Second Generation Draft Genome Assemblies for Sympatric New World Quail.</title>
        <authorList>
            <person name="Oldeschulte D.L."/>
            <person name="Halley Y.A."/>
            <person name="Bhattarai E.K."/>
            <person name="Brashear W.A."/>
            <person name="Hill J."/>
            <person name="Metz R.P."/>
            <person name="Johnson C.D."/>
            <person name="Rollins D."/>
            <person name="Peterson M.J."/>
            <person name="Bickhart D.M."/>
            <person name="Decker J.E."/>
            <person name="Seabury C.M."/>
        </authorList>
    </citation>
    <scope>NUCLEOTIDE SEQUENCE [LARGE SCALE GENOMIC DNA]</scope>
    <source>
        <strain evidence="2 3">Texas</strain>
        <tissue evidence="2">Leg muscle</tissue>
    </source>
</reference>
<feature type="region of interest" description="Disordered" evidence="1">
    <location>
        <begin position="1"/>
        <end position="23"/>
    </location>
</feature>
<dbReference type="AlphaFoldDB" id="A0A226MBF1"/>
<evidence type="ECO:0000256" key="1">
    <source>
        <dbReference type="SAM" id="MobiDB-lite"/>
    </source>
</evidence>
<organism evidence="2 3">
    <name type="scientific">Callipepla squamata</name>
    <name type="common">Scaled quail</name>
    <dbReference type="NCBI Taxonomy" id="9009"/>
    <lineage>
        <taxon>Eukaryota</taxon>
        <taxon>Metazoa</taxon>
        <taxon>Chordata</taxon>
        <taxon>Craniata</taxon>
        <taxon>Vertebrata</taxon>
        <taxon>Euteleostomi</taxon>
        <taxon>Archelosauria</taxon>
        <taxon>Archosauria</taxon>
        <taxon>Dinosauria</taxon>
        <taxon>Saurischia</taxon>
        <taxon>Theropoda</taxon>
        <taxon>Coelurosauria</taxon>
        <taxon>Aves</taxon>
        <taxon>Neognathae</taxon>
        <taxon>Galloanserae</taxon>
        <taxon>Galliformes</taxon>
        <taxon>Odontophoridae</taxon>
        <taxon>Callipepla</taxon>
    </lineage>
</organism>
<protein>
    <recommendedName>
        <fullName evidence="4">KRAB domain-containing protein</fullName>
    </recommendedName>
</protein>
<evidence type="ECO:0008006" key="4">
    <source>
        <dbReference type="Google" id="ProtNLM"/>
    </source>
</evidence>
<gene>
    <name evidence="2" type="ORF">ASZ78_011865</name>
</gene>
<proteinExistence type="predicted"/>
<evidence type="ECO:0000313" key="2">
    <source>
        <dbReference type="EMBL" id="OXB52561.1"/>
    </source>
</evidence>
<accession>A0A226MBF1</accession>
<feature type="compositionally biased region" description="Polar residues" evidence="1">
    <location>
        <begin position="1"/>
        <end position="10"/>
    </location>
</feature>
<dbReference type="OrthoDB" id="9715426at2759"/>
<keyword evidence="3" id="KW-1185">Reference proteome</keyword>
<dbReference type="EMBL" id="MCFN01002670">
    <property type="protein sequence ID" value="OXB52561.1"/>
    <property type="molecule type" value="Genomic_DNA"/>
</dbReference>
<sequence>MRSNNSSNLIEQKGIDSGQGPQKGQYCVKSLIHRPKLWFHCEEGHCEELVDKQVCQNDGIALISPFPVIEAPLPGPKPTVISLLEEGEEPWILDVSRPEAVAGNVSPGEVVEEGEGWG</sequence>
<name>A0A226MBF1_CALSU</name>
<evidence type="ECO:0000313" key="3">
    <source>
        <dbReference type="Proteomes" id="UP000198323"/>
    </source>
</evidence>